<sequence length="318" mass="36659">MNSETIGWILHVSTAVIFISLTWSTPGKETSVGERLIFRRVSEKQEKRAAEILKECDRRGITWPKNASLAFQKQLPWSHTFSRYDVFVFILVMGAILALYFAMQLMGEMKAEREQDQWIVDLVGVFFALFLVTSLRNASSLVRGRKRTPGATVDAIASVLEEGLRDRAYEFHSEPWSMAARLRYLSRTQQRQRYLPRLRPMAPTIRAWKTLLESGEQSGKQQIVRNTIRFYEHYIDGDADSIIKEFGVTEKVHSRAWRKIQYPIEFCIFIVVIGGVVVMLHRQGISDLIVLVLIVVLTWTWGRRLGIPIAEIISKLRS</sequence>
<dbReference type="RefSeq" id="WP_307245521.1">
    <property type="nucleotide sequence ID" value="NZ_JAUSQZ010000001.1"/>
</dbReference>
<evidence type="ECO:0000313" key="2">
    <source>
        <dbReference type="EMBL" id="MDP9828389.1"/>
    </source>
</evidence>
<organism evidence="2 3">
    <name type="scientific">Kineosporia succinea</name>
    <dbReference type="NCBI Taxonomy" id="84632"/>
    <lineage>
        <taxon>Bacteria</taxon>
        <taxon>Bacillati</taxon>
        <taxon>Actinomycetota</taxon>
        <taxon>Actinomycetes</taxon>
        <taxon>Kineosporiales</taxon>
        <taxon>Kineosporiaceae</taxon>
        <taxon>Kineosporia</taxon>
    </lineage>
</organism>
<protein>
    <recommendedName>
        <fullName evidence="4">Tight adherence protein B</fullName>
    </recommendedName>
</protein>
<dbReference type="EMBL" id="JAUSQZ010000001">
    <property type="protein sequence ID" value="MDP9828389.1"/>
    <property type="molecule type" value="Genomic_DNA"/>
</dbReference>
<feature type="transmembrane region" description="Helical" evidence="1">
    <location>
        <begin position="285"/>
        <end position="302"/>
    </location>
</feature>
<evidence type="ECO:0008006" key="4">
    <source>
        <dbReference type="Google" id="ProtNLM"/>
    </source>
</evidence>
<proteinExistence type="predicted"/>
<keyword evidence="3" id="KW-1185">Reference proteome</keyword>
<evidence type="ECO:0000256" key="1">
    <source>
        <dbReference type="SAM" id="Phobius"/>
    </source>
</evidence>
<evidence type="ECO:0000313" key="3">
    <source>
        <dbReference type="Proteomes" id="UP001235712"/>
    </source>
</evidence>
<keyword evidence="1" id="KW-1133">Transmembrane helix</keyword>
<feature type="transmembrane region" description="Helical" evidence="1">
    <location>
        <begin position="118"/>
        <end position="138"/>
    </location>
</feature>
<accession>A0ABT9P7K1</accession>
<comment type="caution">
    <text evidence="2">The sequence shown here is derived from an EMBL/GenBank/DDBJ whole genome shotgun (WGS) entry which is preliminary data.</text>
</comment>
<gene>
    <name evidence="2" type="ORF">J2S57_004138</name>
</gene>
<name>A0ABT9P7K1_9ACTN</name>
<feature type="transmembrane region" description="Helical" evidence="1">
    <location>
        <begin position="260"/>
        <end position="279"/>
    </location>
</feature>
<dbReference type="Proteomes" id="UP001235712">
    <property type="component" value="Unassembled WGS sequence"/>
</dbReference>
<feature type="transmembrane region" description="Helical" evidence="1">
    <location>
        <begin position="86"/>
        <end position="106"/>
    </location>
</feature>
<keyword evidence="1" id="KW-0812">Transmembrane</keyword>
<reference evidence="2 3" key="1">
    <citation type="submission" date="2023-07" db="EMBL/GenBank/DDBJ databases">
        <title>Sequencing the genomes of 1000 actinobacteria strains.</title>
        <authorList>
            <person name="Klenk H.-P."/>
        </authorList>
    </citation>
    <scope>NUCLEOTIDE SEQUENCE [LARGE SCALE GENOMIC DNA]</scope>
    <source>
        <strain evidence="2 3">DSM 44388</strain>
    </source>
</reference>
<keyword evidence="1" id="KW-0472">Membrane</keyword>
<feature type="transmembrane region" description="Helical" evidence="1">
    <location>
        <begin position="6"/>
        <end position="25"/>
    </location>
</feature>